<dbReference type="RefSeq" id="WP_104230008.1">
    <property type="nucleotide sequence ID" value="NZ_PSNW01000004.1"/>
</dbReference>
<dbReference type="Gene3D" id="3.30.559.30">
    <property type="entry name" value="Nonribosomal peptide synthetase, condensation domain"/>
    <property type="match status" value="1"/>
</dbReference>
<dbReference type="PANTHER" id="PTHR31650">
    <property type="entry name" value="O-ACYLTRANSFERASE (WSD1-LIKE) FAMILY PROTEIN"/>
    <property type="match status" value="1"/>
</dbReference>
<comment type="pathway">
    <text evidence="2">Lipid metabolism.</text>
</comment>
<keyword evidence="14" id="KW-1185">Reference proteome</keyword>
<dbReference type="InterPro" id="IPR023213">
    <property type="entry name" value="CAT-like_dom_sf"/>
</dbReference>
<dbReference type="UniPathway" id="UPA00282"/>
<feature type="domain" description="O-acyltransferase WSD1-like N-terminal" evidence="11">
    <location>
        <begin position="4"/>
        <end position="268"/>
    </location>
</feature>
<dbReference type="InterPro" id="IPR004255">
    <property type="entry name" value="O-acyltransferase_WSD1_N"/>
</dbReference>
<organism evidence="13 14">
    <name type="scientific">Solimonas fluminis</name>
    <dbReference type="NCBI Taxonomy" id="2086571"/>
    <lineage>
        <taxon>Bacteria</taxon>
        <taxon>Pseudomonadati</taxon>
        <taxon>Pseudomonadota</taxon>
        <taxon>Gammaproteobacteria</taxon>
        <taxon>Nevskiales</taxon>
        <taxon>Nevskiaceae</taxon>
        <taxon>Solimonas</taxon>
    </lineage>
</organism>
<evidence type="ECO:0000256" key="8">
    <source>
        <dbReference type="ARBA" id="ARBA00023098"/>
    </source>
</evidence>
<dbReference type="Gene3D" id="3.30.559.10">
    <property type="entry name" value="Chloramphenicol acetyltransferase-like domain"/>
    <property type="match status" value="1"/>
</dbReference>
<keyword evidence="9 13" id="KW-0012">Acyltransferase</keyword>
<keyword evidence="5" id="KW-0444">Lipid biosynthesis</keyword>
<dbReference type="InterPro" id="IPR014292">
    <property type="entry name" value="Acyl_transf_WS/DGAT"/>
</dbReference>
<dbReference type="NCBIfam" id="TIGR02946">
    <property type="entry name" value="acyl_WS_DGAT"/>
    <property type="match status" value="1"/>
</dbReference>
<dbReference type="Pfam" id="PF06974">
    <property type="entry name" value="WS_DGAT_C"/>
    <property type="match status" value="1"/>
</dbReference>
<dbReference type="InterPro" id="IPR009721">
    <property type="entry name" value="O-acyltransferase_WSD1_C"/>
</dbReference>
<comment type="pathway">
    <text evidence="1">Glycerolipid metabolism; triacylglycerol biosynthesis.</text>
</comment>
<gene>
    <name evidence="13" type="ORF">C3942_08760</name>
</gene>
<dbReference type="Proteomes" id="UP000238220">
    <property type="component" value="Unassembled WGS sequence"/>
</dbReference>
<dbReference type="GO" id="GO:0071731">
    <property type="term" value="P:response to nitric oxide"/>
    <property type="evidence" value="ECO:0007669"/>
    <property type="project" value="TreeGrafter"/>
</dbReference>
<name>A0A2S5TGL7_9GAMM</name>
<evidence type="ECO:0000256" key="10">
    <source>
        <dbReference type="ARBA" id="ARBA00048109"/>
    </source>
</evidence>
<feature type="domain" description="O-acyltransferase WSD1 C-terminal" evidence="12">
    <location>
        <begin position="307"/>
        <end position="455"/>
    </location>
</feature>
<dbReference type="PANTHER" id="PTHR31650:SF1">
    <property type="entry name" value="WAX ESTER SYNTHASE_DIACYLGLYCEROL ACYLTRANSFERASE 4-RELATED"/>
    <property type="match status" value="1"/>
</dbReference>
<comment type="similarity">
    <text evidence="3">Belongs to the long-chain O-acyltransferase family.</text>
</comment>
<dbReference type="GO" id="GO:0019432">
    <property type="term" value="P:triglyceride biosynthetic process"/>
    <property type="evidence" value="ECO:0007669"/>
    <property type="project" value="UniProtKB-UniPathway"/>
</dbReference>
<evidence type="ECO:0000313" key="13">
    <source>
        <dbReference type="EMBL" id="PPE74120.1"/>
    </source>
</evidence>
<evidence type="ECO:0000259" key="12">
    <source>
        <dbReference type="Pfam" id="PF06974"/>
    </source>
</evidence>
<dbReference type="GO" id="GO:0006071">
    <property type="term" value="P:glycerol metabolic process"/>
    <property type="evidence" value="ECO:0007669"/>
    <property type="project" value="UniProtKB-KW"/>
</dbReference>
<dbReference type="EMBL" id="PSNW01000004">
    <property type="protein sequence ID" value="PPE74120.1"/>
    <property type="molecule type" value="Genomic_DNA"/>
</dbReference>
<accession>A0A2S5TGL7</accession>
<dbReference type="SUPFAM" id="SSF52777">
    <property type="entry name" value="CoA-dependent acyltransferases"/>
    <property type="match status" value="1"/>
</dbReference>
<evidence type="ECO:0000313" key="14">
    <source>
        <dbReference type="Proteomes" id="UP000238220"/>
    </source>
</evidence>
<dbReference type="GO" id="GO:0051701">
    <property type="term" value="P:biological process involved in interaction with host"/>
    <property type="evidence" value="ECO:0007669"/>
    <property type="project" value="TreeGrafter"/>
</dbReference>
<proteinExistence type="inferred from homology"/>
<comment type="catalytic activity">
    <reaction evidence="10">
        <text>an acyl-CoA + a 1,2-diacyl-sn-glycerol = a triacyl-sn-glycerol + CoA</text>
        <dbReference type="Rhea" id="RHEA:10868"/>
        <dbReference type="ChEBI" id="CHEBI:17815"/>
        <dbReference type="ChEBI" id="CHEBI:57287"/>
        <dbReference type="ChEBI" id="CHEBI:58342"/>
        <dbReference type="ChEBI" id="CHEBI:64615"/>
        <dbReference type="EC" id="2.3.1.20"/>
    </reaction>
</comment>
<dbReference type="InterPro" id="IPR045034">
    <property type="entry name" value="O-acyltransferase_WSD1-like"/>
</dbReference>
<reference evidence="13 14" key="1">
    <citation type="submission" date="2018-02" db="EMBL/GenBank/DDBJ databases">
        <title>Genome sequencing of Solimonas sp. HR-BB.</title>
        <authorList>
            <person name="Lee Y."/>
            <person name="Jeon C.O."/>
        </authorList>
    </citation>
    <scope>NUCLEOTIDE SEQUENCE [LARGE SCALE GENOMIC DNA]</scope>
    <source>
        <strain evidence="13 14">HR-BB</strain>
    </source>
</reference>
<dbReference type="GO" id="GO:0001666">
    <property type="term" value="P:response to hypoxia"/>
    <property type="evidence" value="ECO:0007669"/>
    <property type="project" value="TreeGrafter"/>
</dbReference>
<dbReference type="EC" id="2.3.1.20" evidence="4"/>
<keyword evidence="7" id="KW-0319">Glycerol metabolism</keyword>
<evidence type="ECO:0000256" key="1">
    <source>
        <dbReference type="ARBA" id="ARBA00004771"/>
    </source>
</evidence>
<keyword evidence="6 13" id="KW-0808">Transferase</keyword>
<evidence type="ECO:0000256" key="4">
    <source>
        <dbReference type="ARBA" id="ARBA00013244"/>
    </source>
</evidence>
<evidence type="ECO:0000256" key="9">
    <source>
        <dbReference type="ARBA" id="ARBA00023315"/>
    </source>
</evidence>
<sequence length="461" mass="50635">MQRLSPTDTAFLLMERRHMPLHVGGLMMLKPPEDAPPDFAAQLAARLLQSVQASRPFNLRPQSRFGLSFWETDSTFDINQHLVHLALPKPGRIRELLAMCSRVHSQHLDRAYPLWRMYLIEGLEDGRIAVFFKIHHSVVDGVAAMRLIMKSMSESPEESARMPPTWEMAPRRREAAMPISGAATSPLGVLSGLSRSGLSAVPNVFNHLKQTWQDRRHGNPDVVTSTQAPRCLLNQPITASRRFAAQSYATPRFRNVAAAVGGTVNDVVLAVCAAALRSYLLELNALPDQPLVAVVPVSIRRDDGDSGNEIAFAMVNLATHLADPLERLQSIKACMDYSKARFKQLSPAELQAYAVAQLVPGALSMLAGLAPGLAPGRVPANLVISHVPGPRQDMYWQGCKLDGMYPASLIIDGFAFNITVISRHDFVDFGLIGCRRTLPSLQRLLDHIENGLAELEEAVAA</sequence>
<evidence type="ECO:0000256" key="2">
    <source>
        <dbReference type="ARBA" id="ARBA00005189"/>
    </source>
</evidence>
<dbReference type="GO" id="GO:0004144">
    <property type="term" value="F:diacylglycerol O-acyltransferase activity"/>
    <property type="evidence" value="ECO:0007669"/>
    <property type="project" value="UniProtKB-EC"/>
</dbReference>
<dbReference type="Pfam" id="PF03007">
    <property type="entry name" value="WS_DGAT_cat"/>
    <property type="match status" value="1"/>
</dbReference>
<evidence type="ECO:0000256" key="6">
    <source>
        <dbReference type="ARBA" id="ARBA00022679"/>
    </source>
</evidence>
<protein>
    <recommendedName>
        <fullName evidence="4">diacylglycerol O-acyltransferase</fullName>
        <ecNumber evidence="4">2.3.1.20</ecNumber>
    </recommendedName>
</protein>
<evidence type="ECO:0000259" key="11">
    <source>
        <dbReference type="Pfam" id="PF03007"/>
    </source>
</evidence>
<evidence type="ECO:0000256" key="3">
    <source>
        <dbReference type="ARBA" id="ARBA00009587"/>
    </source>
</evidence>
<dbReference type="GO" id="GO:0005886">
    <property type="term" value="C:plasma membrane"/>
    <property type="evidence" value="ECO:0007669"/>
    <property type="project" value="TreeGrafter"/>
</dbReference>
<dbReference type="OrthoDB" id="9810950at2"/>
<evidence type="ECO:0000256" key="5">
    <source>
        <dbReference type="ARBA" id="ARBA00022516"/>
    </source>
</evidence>
<evidence type="ECO:0000256" key="7">
    <source>
        <dbReference type="ARBA" id="ARBA00022798"/>
    </source>
</evidence>
<comment type="caution">
    <text evidence="13">The sequence shown here is derived from an EMBL/GenBank/DDBJ whole genome shotgun (WGS) entry which is preliminary data.</text>
</comment>
<dbReference type="AlphaFoldDB" id="A0A2S5TGL7"/>
<keyword evidence="8" id="KW-0443">Lipid metabolism</keyword>